<evidence type="ECO:0000313" key="3">
    <source>
        <dbReference type="Proteomes" id="UP000076420"/>
    </source>
</evidence>
<feature type="domain" description="OB" evidence="1">
    <location>
        <begin position="2"/>
        <end position="63"/>
    </location>
</feature>
<dbReference type="GO" id="GO:0003676">
    <property type="term" value="F:nucleic acid binding"/>
    <property type="evidence" value="ECO:0007669"/>
    <property type="project" value="InterPro"/>
</dbReference>
<dbReference type="Proteomes" id="UP000076420">
    <property type="component" value="Unassembled WGS sequence"/>
</dbReference>
<evidence type="ECO:0000313" key="2">
    <source>
        <dbReference type="EnsemblMetazoa" id="BGLB036285-PA"/>
    </source>
</evidence>
<accession>A0A2C9LXZ6</accession>
<dbReference type="InterPro" id="IPR004365">
    <property type="entry name" value="NA-bd_OB_tRNA"/>
</dbReference>
<reference evidence="2" key="1">
    <citation type="submission" date="2020-05" db="UniProtKB">
        <authorList>
            <consortium name="EnsemblMetazoa"/>
        </authorList>
    </citation>
    <scope>IDENTIFICATION</scope>
    <source>
        <strain evidence="2">BB02</strain>
    </source>
</reference>
<proteinExistence type="predicted"/>
<dbReference type="AlphaFoldDB" id="A0A2C9LXZ6"/>
<dbReference type="VEuPathDB" id="VectorBase:BGLB036285"/>
<dbReference type="VEuPathDB" id="VectorBase:BGLAX_041683"/>
<dbReference type="STRING" id="6526.A0A2C9LXZ6"/>
<gene>
    <name evidence="2" type="primary">106066545</name>
</gene>
<evidence type="ECO:0000259" key="1">
    <source>
        <dbReference type="Pfam" id="PF01336"/>
    </source>
</evidence>
<organism evidence="2 3">
    <name type="scientific">Biomphalaria glabrata</name>
    <name type="common">Bloodfluke planorb</name>
    <name type="synonym">Freshwater snail</name>
    <dbReference type="NCBI Taxonomy" id="6526"/>
    <lineage>
        <taxon>Eukaryota</taxon>
        <taxon>Metazoa</taxon>
        <taxon>Spiralia</taxon>
        <taxon>Lophotrochozoa</taxon>
        <taxon>Mollusca</taxon>
        <taxon>Gastropoda</taxon>
        <taxon>Heterobranchia</taxon>
        <taxon>Euthyneura</taxon>
        <taxon>Panpulmonata</taxon>
        <taxon>Hygrophila</taxon>
        <taxon>Lymnaeoidea</taxon>
        <taxon>Planorbidae</taxon>
        <taxon>Biomphalaria</taxon>
    </lineage>
</organism>
<dbReference type="SUPFAM" id="SSF50249">
    <property type="entry name" value="Nucleic acid-binding proteins"/>
    <property type="match status" value="1"/>
</dbReference>
<protein>
    <recommendedName>
        <fullName evidence="1">OB domain-containing protein</fullName>
    </recommendedName>
</protein>
<dbReference type="InterPro" id="IPR012340">
    <property type="entry name" value="NA-bd_OB-fold"/>
</dbReference>
<dbReference type="KEGG" id="bgt:106066545"/>
<dbReference type="CDD" id="cd04323">
    <property type="entry name" value="AsnRS_cyto_like_N"/>
    <property type="match status" value="1"/>
</dbReference>
<name>A0A2C9LXZ6_BIOGL</name>
<sequence length="96" mass="10522">MFVVLRDGTGFLQAVFTDQLCHTYEALTLSTESSVAVYGTIHEVPTGKTAVDGHELRVDFWELIGTSPAGGIDTILNEVNIYIQQLFSGNLIFKSL</sequence>
<dbReference type="Gene3D" id="2.40.50.140">
    <property type="entry name" value="Nucleic acid-binding proteins"/>
    <property type="match status" value="1"/>
</dbReference>
<dbReference type="EnsemblMetazoa" id="BGLB036285-RA">
    <property type="protein sequence ID" value="BGLB036285-PA"/>
    <property type="gene ID" value="BGLB036285"/>
</dbReference>
<dbReference type="Pfam" id="PF01336">
    <property type="entry name" value="tRNA_anti-codon"/>
    <property type="match status" value="1"/>
</dbReference>